<keyword evidence="1" id="KW-0862">Zinc</keyword>
<dbReference type="CDD" id="cd00303">
    <property type="entry name" value="retropepsin_like"/>
    <property type="match status" value="1"/>
</dbReference>
<keyword evidence="1" id="KW-0863">Zinc-finger</keyword>
<evidence type="ECO:0000259" key="2">
    <source>
        <dbReference type="PROSITE" id="PS50158"/>
    </source>
</evidence>
<feature type="domain" description="Peptidase A2" evidence="3">
    <location>
        <begin position="150"/>
        <end position="191"/>
    </location>
</feature>
<evidence type="ECO:0000313" key="5">
    <source>
        <dbReference type="Proteomes" id="UP000693946"/>
    </source>
</evidence>
<dbReference type="Proteomes" id="UP000693946">
    <property type="component" value="Linkage Group LG16"/>
</dbReference>
<gene>
    <name evidence="4" type="ORF">JOB18_037031</name>
</gene>
<dbReference type="GO" id="GO:0004190">
    <property type="term" value="F:aspartic-type endopeptidase activity"/>
    <property type="evidence" value="ECO:0007669"/>
    <property type="project" value="InterPro"/>
</dbReference>
<reference evidence="4 5" key="1">
    <citation type="journal article" date="2021" name="Sci. Rep.">
        <title>Chromosome anchoring in Senegalese sole (Solea senegalensis) reveals sex-associated markers and genome rearrangements in flatfish.</title>
        <authorList>
            <person name="Guerrero-Cozar I."/>
            <person name="Gomez-Garrido J."/>
            <person name="Berbel C."/>
            <person name="Martinez-Blanch J.F."/>
            <person name="Alioto T."/>
            <person name="Claros M.G."/>
            <person name="Gagnaire P.A."/>
            <person name="Manchado M."/>
        </authorList>
    </citation>
    <scope>NUCLEOTIDE SEQUENCE [LARGE SCALE GENOMIC DNA]</scope>
    <source>
        <strain evidence="4">Sse05_10M</strain>
    </source>
</reference>
<dbReference type="AlphaFoldDB" id="A0AAV6S0L5"/>
<dbReference type="GO" id="GO:0003676">
    <property type="term" value="F:nucleic acid binding"/>
    <property type="evidence" value="ECO:0007669"/>
    <property type="project" value="InterPro"/>
</dbReference>
<dbReference type="PROSITE" id="PS50175">
    <property type="entry name" value="ASP_PROT_RETROV"/>
    <property type="match status" value="1"/>
</dbReference>
<sequence length="341" mass="38440">MRRERNKPTTDLSELTETVRKLALNQEEQLSKLSHLEQRITSPTLPAWGRMSQNSNLECHRCGRLGHIARFCRAVVPEPNLVEAPQPYTPADGRAPHPSQPFKRLKPMVARATMGMQQGPHRLKKVHTEAETLLVGPRNEGNVEVNGMECRALIDSGSQITSITHSYWQNHPVLKQRELQPSKIPIEGAGGQAVPYRGVLQVDLKVFGQENKAVPTFVILDSDYRSSVLLLVGTNVIRASRSHLQVAYDQQFLHRVKEQHPEWYTALLEALPSTNTLRYPSQWQDVRRLLTEMEVAGVICPSKSPYASPVVVVLGDPRKKKRGAHKSLEPDKPFVWTLFSP</sequence>
<protein>
    <submittedName>
        <fullName evidence="4">Retrovirus-related Pol poly from transposon</fullName>
    </submittedName>
</protein>
<dbReference type="InterPro" id="IPR001878">
    <property type="entry name" value="Znf_CCHC"/>
</dbReference>
<dbReference type="PANTHER" id="PTHR37984">
    <property type="entry name" value="PROTEIN CBG26694"/>
    <property type="match status" value="1"/>
</dbReference>
<feature type="domain" description="CCHC-type" evidence="2">
    <location>
        <begin position="59"/>
        <end position="73"/>
    </location>
</feature>
<evidence type="ECO:0000313" key="4">
    <source>
        <dbReference type="EMBL" id="KAG7510967.1"/>
    </source>
</evidence>
<dbReference type="GO" id="GO:0008270">
    <property type="term" value="F:zinc ion binding"/>
    <property type="evidence" value="ECO:0007669"/>
    <property type="project" value="UniProtKB-KW"/>
</dbReference>
<dbReference type="EMBL" id="JAGKHQ010000008">
    <property type="protein sequence ID" value="KAG7510967.1"/>
    <property type="molecule type" value="Genomic_DNA"/>
</dbReference>
<keyword evidence="5" id="KW-1185">Reference proteome</keyword>
<dbReference type="GO" id="GO:0006508">
    <property type="term" value="P:proteolysis"/>
    <property type="evidence" value="ECO:0007669"/>
    <property type="project" value="InterPro"/>
</dbReference>
<comment type="caution">
    <text evidence="4">The sequence shown here is derived from an EMBL/GenBank/DDBJ whole genome shotgun (WGS) entry which is preliminary data.</text>
</comment>
<organism evidence="4 5">
    <name type="scientific">Solea senegalensis</name>
    <name type="common">Senegalese sole</name>
    <dbReference type="NCBI Taxonomy" id="28829"/>
    <lineage>
        <taxon>Eukaryota</taxon>
        <taxon>Metazoa</taxon>
        <taxon>Chordata</taxon>
        <taxon>Craniata</taxon>
        <taxon>Vertebrata</taxon>
        <taxon>Euteleostomi</taxon>
        <taxon>Actinopterygii</taxon>
        <taxon>Neopterygii</taxon>
        <taxon>Teleostei</taxon>
        <taxon>Neoteleostei</taxon>
        <taxon>Acanthomorphata</taxon>
        <taxon>Carangaria</taxon>
        <taxon>Pleuronectiformes</taxon>
        <taxon>Pleuronectoidei</taxon>
        <taxon>Soleidae</taxon>
        <taxon>Solea</taxon>
    </lineage>
</organism>
<accession>A0AAV6S0L5</accession>
<keyword evidence="1" id="KW-0479">Metal-binding</keyword>
<proteinExistence type="predicted"/>
<evidence type="ECO:0000256" key="1">
    <source>
        <dbReference type="PROSITE-ProRule" id="PRU00047"/>
    </source>
</evidence>
<dbReference type="PANTHER" id="PTHR37984:SF5">
    <property type="entry name" value="PROTEIN NYNRIN-LIKE"/>
    <property type="match status" value="1"/>
</dbReference>
<dbReference type="InterPro" id="IPR050951">
    <property type="entry name" value="Retrovirus_Pol_polyprotein"/>
</dbReference>
<dbReference type="Pfam" id="PF13975">
    <property type="entry name" value="gag-asp_proteas"/>
    <property type="match status" value="1"/>
</dbReference>
<name>A0AAV6S0L5_SOLSE</name>
<dbReference type="PROSITE" id="PS00141">
    <property type="entry name" value="ASP_PROTEASE"/>
    <property type="match status" value="1"/>
</dbReference>
<dbReference type="PROSITE" id="PS50158">
    <property type="entry name" value="ZF_CCHC"/>
    <property type="match status" value="1"/>
</dbReference>
<dbReference type="InterPro" id="IPR001969">
    <property type="entry name" value="Aspartic_peptidase_AS"/>
</dbReference>
<evidence type="ECO:0000259" key="3">
    <source>
        <dbReference type="PROSITE" id="PS50175"/>
    </source>
</evidence>
<dbReference type="InterPro" id="IPR001995">
    <property type="entry name" value="Peptidase_A2_cat"/>
</dbReference>